<feature type="chain" id="PRO_5015739967" evidence="1">
    <location>
        <begin position="21"/>
        <end position="64"/>
    </location>
</feature>
<organism evidence="2 3">
    <name type="scientific">Holospora curviuscula</name>
    <dbReference type="NCBI Taxonomy" id="1082868"/>
    <lineage>
        <taxon>Bacteria</taxon>
        <taxon>Pseudomonadati</taxon>
        <taxon>Pseudomonadota</taxon>
        <taxon>Alphaproteobacteria</taxon>
        <taxon>Holosporales</taxon>
        <taxon>Holosporaceae</taxon>
        <taxon>Holospora</taxon>
    </lineage>
</organism>
<accession>A0A2S5REL5</accession>
<feature type="signal peptide" evidence="1">
    <location>
        <begin position="1"/>
        <end position="20"/>
    </location>
</feature>
<evidence type="ECO:0000256" key="1">
    <source>
        <dbReference type="SAM" id="SignalP"/>
    </source>
</evidence>
<keyword evidence="3" id="KW-1185">Reference proteome</keyword>
<dbReference type="EMBL" id="PHHC01000064">
    <property type="protein sequence ID" value="PPE05575.1"/>
    <property type="molecule type" value="Genomic_DNA"/>
</dbReference>
<proteinExistence type="predicted"/>
<evidence type="ECO:0000313" key="3">
    <source>
        <dbReference type="Proteomes" id="UP000239425"/>
    </source>
</evidence>
<name>A0A2S5REL5_9PROT</name>
<evidence type="ECO:0000313" key="2">
    <source>
        <dbReference type="EMBL" id="PPE05575.1"/>
    </source>
</evidence>
<comment type="caution">
    <text evidence="2">The sequence shown here is derived from an EMBL/GenBank/DDBJ whole genome shotgun (WGS) entry which is preliminary data.</text>
</comment>
<gene>
    <name evidence="2" type="ORF">HCUR_00221</name>
</gene>
<dbReference type="Proteomes" id="UP000239425">
    <property type="component" value="Unassembled WGS sequence"/>
</dbReference>
<keyword evidence="1" id="KW-0732">Signal</keyword>
<reference evidence="2 3" key="1">
    <citation type="submission" date="2017-11" db="EMBL/GenBank/DDBJ databases">
        <title>Comparative genomic analysis of Holospora spp., intranuclear symbionts of paramecia.</title>
        <authorList>
            <person name="Garushyants S.K."/>
            <person name="Beliavskaya A."/>
            <person name="Malko D.B."/>
            <person name="Logacheva M.D."/>
            <person name="Rautian M.S."/>
            <person name="Gelfand M.S."/>
        </authorList>
    </citation>
    <scope>NUCLEOTIDE SEQUENCE [LARGE SCALE GENOMIC DNA]</scope>
    <source>
        <strain evidence="3">02AZ16</strain>
    </source>
</reference>
<dbReference type="AlphaFoldDB" id="A0A2S5REL5"/>
<protein>
    <submittedName>
        <fullName evidence="2">Uncharacterized protein</fullName>
    </submittedName>
</protein>
<sequence>MFNSVKFLLFTFFSIGTLYAQPLSTNRTSQPQNLPSAESTNIKQKIENIKKKIKKLKESKKMKL</sequence>